<reference evidence="2" key="1">
    <citation type="submission" date="2023-04" db="EMBL/GenBank/DDBJ databases">
        <authorList>
            <person name="Vijverberg K."/>
            <person name="Xiong W."/>
            <person name="Schranz E."/>
        </authorList>
    </citation>
    <scope>NUCLEOTIDE SEQUENCE</scope>
</reference>
<sequence>MPTKRSRVASSSSAARQPIRQPEPNVPVAFNPQYQTLHEHPDDIPPRVYEATHPITGFIVEYMVERLSFTGYNIVETYDRNGWGGALDFNPTQIYVDIMREWMRTLRRVEVPGRPEDLQLIGTVRTHDIVMTVQGIRDMFVTTQKSRPKISLKALLESYL</sequence>
<feature type="region of interest" description="Disordered" evidence="1">
    <location>
        <begin position="1"/>
        <end position="29"/>
    </location>
</feature>
<evidence type="ECO:0000313" key="3">
    <source>
        <dbReference type="Proteomes" id="UP001177003"/>
    </source>
</evidence>
<dbReference type="AlphaFoldDB" id="A0AA35YHA0"/>
<gene>
    <name evidence="2" type="ORF">LSALG_LOCUS14022</name>
</gene>
<protein>
    <submittedName>
        <fullName evidence="2">Uncharacterized protein</fullName>
    </submittedName>
</protein>
<organism evidence="2 3">
    <name type="scientific">Lactuca saligna</name>
    <name type="common">Willowleaf lettuce</name>
    <dbReference type="NCBI Taxonomy" id="75948"/>
    <lineage>
        <taxon>Eukaryota</taxon>
        <taxon>Viridiplantae</taxon>
        <taxon>Streptophyta</taxon>
        <taxon>Embryophyta</taxon>
        <taxon>Tracheophyta</taxon>
        <taxon>Spermatophyta</taxon>
        <taxon>Magnoliopsida</taxon>
        <taxon>eudicotyledons</taxon>
        <taxon>Gunneridae</taxon>
        <taxon>Pentapetalae</taxon>
        <taxon>asterids</taxon>
        <taxon>campanulids</taxon>
        <taxon>Asterales</taxon>
        <taxon>Asteraceae</taxon>
        <taxon>Cichorioideae</taxon>
        <taxon>Cichorieae</taxon>
        <taxon>Lactucinae</taxon>
        <taxon>Lactuca</taxon>
    </lineage>
</organism>
<proteinExistence type="predicted"/>
<dbReference type="EMBL" id="OX465078">
    <property type="protein sequence ID" value="CAI9273904.1"/>
    <property type="molecule type" value="Genomic_DNA"/>
</dbReference>
<dbReference type="Proteomes" id="UP001177003">
    <property type="component" value="Chromosome 2"/>
</dbReference>
<accession>A0AA35YHA0</accession>
<keyword evidence="3" id="KW-1185">Reference proteome</keyword>
<name>A0AA35YHA0_LACSI</name>
<evidence type="ECO:0000256" key="1">
    <source>
        <dbReference type="SAM" id="MobiDB-lite"/>
    </source>
</evidence>
<evidence type="ECO:0000313" key="2">
    <source>
        <dbReference type="EMBL" id="CAI9273904.1"/>
    </source>
</evidence>